<evidence type="ECO:0000256" key="6">
    <source>
        <dbReference type="PROSITE-ProRule" id="PRU00552"/>
    </source>
</evidence>
<keyword evidence="5" id="KW-0963">Cytoplasm</keyword>
<feature type="region of interest" description="Involved in 23S rRNA binding" evidence="5">
    <location>
        <begin position="435"/>
        <end position="509"/>
    </location>
</feature>
<comment type="domain">
    <text evidence="5">Contains an N-terminal domain that binds non-specifically to RNA and a C-terminal domain that binds specifically and tightly to hairpin 92 of 23S rRNA.</text>
</comment>
<gene>
    <name evidence="5 10" type="primary">dbpA</name>
    <name evidence="10" type="ORF">ERS137967_02979</name>
</gene>
<dbReference type="InterPro" id="IPR000629">
    <property type="entry name" value="RNA-helicase_DEAD-box_CS"/>
</dbReference>
<keyword evidence="2 5" id="KW-0378">Hydrolase</keyword>
<evidence type="ECO:0000259" key="9">
    <source>
        <dbReference type="PROSITE" id="PS51195"/>
    </source>
</evidence>
<dbReference type="PANTHER" id="PTHR47959:SF1">
    <property type="entry name" value="ATP-DEPENDENT RNA HELICASE DBPA"/>
    <property type="match status" value="1"/>
</dbReference>
<dbReference type="Gene3D" id="3.30.70.330">
    <property type="match status" value="1"/>
</dbReference>
<protein>
    <recommendedName>
        <fullName evidence="5">ATP-dependent RNA helicase DbpA</fullName>
        <ecNumber evidence="5">3.6.4.13</ecNumber>
    </recommendedName>
</protein>
<keyword evidence="5" id="KW-0690">Ribosome biogenesis</keyword>
<dbReference type="Pfam" id="PF03880">
    <property type="entry name" value="DbpA"/>
    <property type="match status" value="1"/>
</dbReference>
<dbReference type="Pfam" id="PF00270">
    <property type="entry name" value="DEAD"/>
    <property type="match status" value="1"/>
</dbReference>
<dbReference type="PANTHER" id="PTHR47959">
    <property type="entry name" value="ATP-DEPENDENT RNA HELICASE RHLE-RELATED"/>
    <property type="match status" value="1"/>
</dbReference>
<dbReference type="InterPro" id="IPR012677">
    <property type="entry name" value="Nucleotide-bd_a/b_plait_sf"/>
</dbReference>
<evidence type="ECO:0000256" key="5">
    <source>
        <dbReference type="HAMAP-Rule" id="MF_00965"/>
    </source>
</evidence>
<evidence type="ECO:0000259" key="7">
    <source>
        <dbReference type="PROSITE" id="PS51192"/>
    </source>
</evidence>
<dbReference type="SMART" id="SM00490">
    <property type="entry name" value="HELICc"/>
    <property type="match status" value="1"/>
</dbReference>
<evidence type="ECO:0000256" key="2">
    <source>
        <dbReference type="ARBA" id="ARBA00022801"/>
    </source>
</evidence>
<reference evidence="10 11" key="1">
    <citation type="submission" date="2015-03" db="EMBL/GenBank/DDBJ databases">
        <authorList>
            <consortium name="Pathogen Informatics"/>
            <person name="Murphy D."/>
        </authorList>
    </citation>
    <scope>NUCLEOTIDE SEQUENCE [LARGE SCALE GENOMIC DNA]</scope>
    <source>
        <strain evidence="11">type strain: CIP110231</strain>
    </source>
</reference>
<comment type="function">
    <text evidence="5">DEAD-box RNA helicase involved in the assembly of the 50S ribosomal subunit. Has an RNA-dependent ATPase activity, which is specific for 23S rRNA, and a 3' to 5' RNA helicase activity that uses the energy of ATP hydrolysis to destabilize and unwind short rRNA duplexes.</text>
</comment>
<keyword evidence="1 5" id="KW-0547">Nucleotide-binding</keyword>
<dbReference type="Pfam" id="PF00271">
    <property type="entry name" value="Helicase_C"/>
    <property type="match status" value="1"/>
</dbReference>
<dbReference type="PROSITE" id="PS51194">
    <property type="entry name" value="HELICASE_CTER"/>
    <property type="match status" value="1"/>
</dbReference>
<dbReference type="CDD" id="cd18787">
    <property type="entry name" value="SF2_C_DEAD"/>
    <property type="match status" value="1"/>
</dbReference>
<evidence type="ECO:0000256" key="3">
    <source>
        <dbReference type="ARBA" id="ARBA00022806"/>
    </source>
</evidence>
<dbReference type="HAMAP" id="MF_00965">
    <property type="entry name" value="DEAD_helicase_DbpA"/>
    <property type="match status" value="1"/>
</dbReference>
<organism evidence="10 11">
    <name type="scientific">Yersinia nurmii</name>
    <dbReference type="NCBI Taxonomy" id="685706"/>
    <lineage>
        <taxon>Bacteria</taxon>
        <taxon>Pseudomonadati</taxon>
        <taxon>Pseudomonadota</taxon>
        <taxon>Gammaproteobacteria</taxon>
        <taxon>Enterobacterales</taxon>
        <taxon>Yersiniaceae</taxon>
        <taxon>Yersinia</taxon>
    </lineage>
</organism>
<comment type="subcellular location">
    <subcellularLocation>
        <location evidence="5">Cytoplasm</location>
    </subcellularLocation>
</comment>
<name>A0ABM9SLB8_9GAMM</name>
<comment type="catalytic activity">
    <reaction evidence="5">
        <text>ATP + H2O = ADP + phosphate + H(+)</text>
        <dbReference type="Rhea" id="RHEA:13065"/>
        <dbReference type="ChEBI" id="CHEBI:15377"/>
        <dbReference type="ChEBI" id="CHEBI:15378"/>
        <dbReference type="ChEBI" id="CHEBI:30616"/>
        <dbReference type="ChEBI" id="CHEBI:43474"/>
        <dbReference type="ChEBI" id="CHEBI:456216"/>
        <dbReference type="EC" id="3.6.4.13"/>
    </reaction>
</comment>
<dbReference type="Proteomes" id="UP000040578">
    <property type="component" value="Unassembled WGS sequence"/>
</dbReference>
<dbReference type="SUPFAM" id="SSF52540">
    <property type="entry name" value="P-loop containing nucleoside triphosphate hydrolases"/>
    <property type="match status" value="1"/>
</dbReference>
<dbReference type="Gene3D" id="3.40.50.300">
    <property type="entry name" value="P-loop containing nucleotide triphosphate hydrolases"/>
    <property type="match status" value="2"/>
</dbReference>
<dbReference type="InterPro" id="IPR050079">
    <property type="entry name" value="DEAD_box_RNA_helicase"/>
</dbReference>
<dbReference type="InterPro" id="IPR027417">
    <property type="entry name" value="P-loop_NTPase"/>
</dbReference>
<feature type="short sequence motif" description="Q motif" evidence="6">
    <location>
        <begin position="53"/>
        <end position="81"/>
    </location>
</feature>
<keyword evidence="4 5" id="KW-0067">ATP-binding</keyword>
<keyword evidence="5" id="KW-0694">RNA-binding</keyword>
<comment type="caution">
    <text evidence="10">The sequence shown here is derived from an EMBL/GenBank/DDBJ whole genome shotgun (WGS) entry which is preliminary data.</text>
</comment>
<dbReference type="InterPro" id="IPR014014">
    <property type="entry name" value="RNA_helicase_DEAD_Q_motif"/>
</dbReference>
<dbReference type="InterPro" id="IPR044742">
    <property type="entry name" value="DEAD/DEAH_RhlB"/>
</dbReference>
<dbReference type="NCBIfam" id="NF008744">
    <property type="entry name" value="PRK11776.1"/>
    <property type="match status" value="1"/>
</dbReference>
<accession>A0ABM9SLB8</accession>
<evidence type="ECO:0000313" key="10">
    <source>
        <dbReference type="EMBL" id="CNE96431.1"/>
    </source>
</evidence>
<evidence type="ECO:0000259" key="8">
    <source>
        <dbReference type="PROSITE" id="PS51194"/>
    </source>
</evidence>
<evidence type="ECO:0000256" key="1">
    <source>
        <dbReference type="ARBA" id="ARBA00022741"/>
    </source>
</evidence>
<dbReference type="InterPro" id="IPR028619">
    <property type="entry name" value="DEAD_helicase_DbpA"/>
</dbReference>
<dbReference type="InterPro" id="IPR005580">
    <property type="entry name" value="DbpA/CsdA_RNA-bd_dom"/>
</dbReference>
<dbReference type="PROSITE" id="PS51192">
    <property type="entry name" value="HELICASE_ATP_BIND_1"/>
    <property type="match status" value="1"/>
</dbReference>
<feature type="domain" description="Helicase ATP-binding" evidence="7">
    <location>
        <begin position="84"/>
        <end position="255"/>
    </location>
</feature>
<dbReference type="InterPro" id="IPR001650">
    <property type="entry name" value="Helicase_C-like"/>
</dbReference>
<dbReference type="PROSITE" id="PS00039">
    <property type="entry name" value="DEAD_ATP_HELICASE"/>
    <property type="match status" value="1"/>
</dbReference>
<sequence>MVTEEKRRFPRAFYALTQEKASTLLLSPQILRLPSGIAFNPFRYIRVTAVSTTSFSSLTLPAEQLSNLNELGYTEMTPVQAAALPAILNGQDVRAKAKTGSGKTAAFGIGLLDKIAVGEFVTQALVLCPTRELADQVSKELRRLARFTQNIKILTLCGGQPMGHQLDSLVHAPHIVVGTPGRIQEHLRKRTLVLDDLKVLVLDEADRMLDMGFTDAINDVISYTPPQRQTLLFSATYPAGIEQISAKVQRDPLNVEVADEGDEPAIEQVFFETTREKRLPLLNSVLSHYQPASCVVFCNTKKDCQSVYDALESRGISVLALHGDLEQRDRDQVLVRFSNRSCRVLVATDVAARGLDIKDLELVVNFELAFDPEVHVHRIGRTGRAGMSGLAVSLCTPSEMGRAHAIEDYLQIKVKWTPAEQVSRSANVMLEPEMVTLCIDGGRKAKIRPGDILGALTGDAGLTAADVGKIDMFPVHAYVAIRKDSAKRAIQQLQQGKIKGKNCKARLLK</sequence>
<proteinExistence type="inferred from homology"/>
<comment type="similarity">
    <text evidence="5">Belongs to the DEAD box helicase family. DbpA subfamily.</text>
</comment>
<dbReference type="InterPro" id="IPR011545">
    <property type="entry name" value="DEAD/DEAH_box_helicase_dom"/>
</dbReference>
<dbReference type="GO" id="GO:0003724">
    <property type="term" value="F:RNA helicase activity"/>
    <property type="evidence" value="ECO:0007669"/>
    <property type="project" value="UniProtKB-EC"/>
</dbReference>
<keyword evidence="11" id="KW-1185">Reference proteome</keyword>
<dbReference type="EMBL" id="CPYD01000012">
    <property type="protein sequence ID" value="CNE96431.1"/>
    <property type="molecule type" value="Genomic_DNA"/>
</dbReference>
<dbReference type="CDD" id="cd12501">
    <property type="entry name" value="RRM_EcDbpA_like"/>
    <property type="match status" value="1"/>
</dbReference>
<evidence type="ECO:0000256" key="4">
    <source>
        <dbReference type="ARBA" id="ARBA00022840"/>
    </source>
</evidence>
<dbReference type="GO" id="GO:0016787">
    <property type="term" value="F:hydrolase activity"/>
    <property type="evidence" value="ECO:0007669"/>
    <property type="project" value="UniProtKB-KW"/>
</dbReference>
<feature type="domain" description="Helicase C-terminal" evidence="8">
    <location>
        <begin position="265"/>
        <end position="429"/>
    </location>
</feature>
<feature type="domain" description="DEAD-box RNA helicase Q" evidence="9">
    <location>
        <begin position="53"/>
        <end position="81"/>
    </location>
</feature>
<evidence type="ECO:0000313" key="11">
    <source>
        <dbReference type="Proteomes" id="UP000040578"/>
    </source>
</evidence>
<dbReference type="InterPro" id="IPR014001">
    <property type="entry name" value="Helicase_ATP-bd"/>
</dbReference>
<dbReference type="CDD" id="cd00268">
    <property type="entry name" value="DEADc"/>
    <property type="match status" value="1"/>
</dbReference>
<keyword evidence="3 5" id="KW-0347">Helicase</keyword>
<dbReference type="EC" id="3.6.4.13" evidence="5"/>
<dbReference type="PROSITE" id="PS51195">
    <property type="entry name" value="Q_MOTIF"/>
    <property type="match status" value="1"/>
</dbReference>
<dbReference type="SMART" id="SM00487">
    <property type="entry name" value="DEXDc"/>
    <property type="match status" value="1"/>
</dbReference>